<evidence type="ECO:0000313" key="3">
    <source>
        <dbReference type="Proteomes" id="UP000281406"/>
    </source>
</evidence>
<gene>
    <name evidence="2" type="ORF">DPX16_23617</name>
</gene>
<comment type="caution">
    <text evidence="2">The sequence shown here is derived from an EMBL/GenBank/DDBJ whole genome shotgun (WGS) entry which is preliminary data.</text>
</comment>
<name>A0A3N0ZAZ7_ANAGA</name>
<evidence type="ECO:0000256" key="1">
    <source>
        <dbReference type="SAM" id="MobiDB-lite"/>
    </source>
</evidence>
<dbReference type="AlphaFoldDB" id="A0A3N0ZAZ7"/>
<accession>A0A3N0ZAZ7</accession>
<sequence>MVGRRAVFVPQPTKFSQCVPHRRLKLVLVCFFLGPIRHVESALELVGSFGHLVILIGCSATVTCWYGKAFHLMQAQNGCATWPSVWRVRATLDPDAADKKIGNSKQTKGLGRMTNKDLEKTGDW</sequence>
<evidence type="ECO:0000313" key="2">
    <source>
        <dbReference type="EMBL" id="ROL55600.1"/>
    </source>
</evidence>
<reference evidence="2 3" key="1">
    <citation type="submission" date="2018-10" db="EMBL/GenBank/DDBJ databases">
        <title>Genome assembly for a Yunnan-Guizhou Plateau 3E fish, Anabarilius grahami (Regan), and its evolutionary and genetic applications.</title>
        <authorList>
            <person name="Jiang W."/>
        </authorList>
    </citation>
    <scope>NUCLEOTIDE SEQUENCE [LARGE SCALE GENOMIC DNA]</scope>
    <source>
        <strain evidence="2">AG-KIZ</strain>
        <tissue evidence="2">Muscle</tissue>
    </source>
</reference>
<feature type="region of interest" description="Disordered" evidence="1">
    <location>
        <begin position="97"/>
        <end position="124"/>
    </location>
</feature>
<dbReference type="Proteomes" id="UP000281406">
    <property type="component" value="Unassembled WGS sequence"/>
</dbReference>
<keyword evidence="3" id="KW-1185">Reference proteome</keyword>
<dbReference type="OrthoDB" id="19623at2759"/>
<dbReference type="EMBL" id="RJVU01000082">
    <property type="protein sequence ID" value="ROL55600.1"/>
    <property type="molecule type" value="Genomic_DNA"/>
</dbReference>
<proteinExistence type="predicted"/>
<organism evidence="2 3">
    <name type="scientific">Anabarilius grahami</name>
    <name type="common">Kanglang fish</name>
    <name type="synonym">Barilius grahami</name>
    <dbReference type="NCBI Taxonomy" id="495550"/>
    <lineage>
        <taxon>Eukaryota</taxon>
        <taxon>Metazoa</taxon>
        <taxon>Chordata</taxon>
        <taxon>Craniata</taxon>
        <taxon>Vertebrata</taxon>
        <taxon>Euteleostomi</taxon>
        <taxon>Actinopterygii</taxon>
        <taxon>Neopterygii</taxon>
        <taxon>Teleostei</taxon>
        <taxon>Ostariophysi</taxon>
        <taxon>Cypriniformes</taxon>
        <taxon>Xenocyprididae</taxon>
        <taxon>Xenocypridinae</taxon>
        <taxon>Xenocypridinae incertae sedis</taxon>
        <taxon>Anabarilius</taxon>
    </lineage>
</organism>
<feature type="compositionally biased region" description="Basic and acidic residues" evidence="1">
    <location>
        <begin position="114"/>
        <end position="124"/>
    </location>
</feature>
<protein>
    <submittedName>
        <fullName evidence="2">Uncharacterized protein</fullName>
    </submittedName>
</protein>